<dbReference type="Proteomes" id="UP000749646">
    <property type="component" value="Unassembled WGS sequence"/>
</dbReference>
<dbReference type="InterPro" id="IPR027417">
    <property type="entry name" value="P-loop_NTPase"/>
</dbReference>
<dbReference type="GO" id="GO:0042626">
    <property type="term" value="F:ATPase-coupled transmembrane transporter activity"/>
    <property type="evidence" value="ECO:0007669"/>
    <property type="project" value="TreeGrafter"/>
</dbReference>
<reference evidence="4" key="1">
    <citation type="journal article" date="2020" name="Fungal Divers.">
        <title>Resolving the Mortierellaceae phylogeny through synthesis of multi-gene phylogenetics and phylogenomics.</title>
        <authorList>
            <person name="Vandepol N."/>
            <person name="Liber J."/>
            <person name="Desiro A."/>
            <person name="Na H."/>
            <person name="Kennedy M."/>
            <person name="Barry K."/>
            <person name="Grigoriev I.V."/>
            <person name="Miller A.N."/>
            <person name="O'Donnell K."/>
            <person name="Stajich J.E."/>
            <person name="Bonito G."/>
        </authorList>
    </citation>
    <scope>NUCLEOTIDE SEQUENCE</scope>
    <source>
        <strain evidence="4">MES-2147</strain>
    </source>
</reference>
<evidence type="ECO:0000256" key="1">
    <source>
        <dbReference type="ARBA" id="ARBA00022741"/>
    </source>
</evidence>
<feature type="domain" description="ABC transporter" evidence="3">
    <location>
        <begin position="2"/>
        <end position="114"/>
    </location>
</feature>
<feature type="non-terminal residue" evidence="4">
    <location>
        <position position="135"/>
    </location>
</feature>
<dbReference type="Gene3D" id="3.40.50.300">
    <property type="entry name" value="P-loop containing nucleotide triphosphate hydrolases"/>
    <property type="match status" value="1"/>
</dbReference>
<sequence length="135" mass="14706">MVEPGQKVAIVGRTGAGKSSLTLALLRIIETATVMDTTTTTTVTDLHDGHKLLGSIEIDGIDISTLGLNDLRRRLSIIPQDPTLFAGTIHFNLDPFDELQDAELWQALERAHFKPHISSLQGGLSFKVSQNGQLF</sequence>
<organism evidence="4 5">
    <name type="scientific">Modicella reniformis</name>
    <dbReference type="NCBI Taxonomy" id="1440133"/>
    <lineage>
        <taxon>Eukaryota</taxon>
        <taxon>Fungi</taxon>
        <taxon>Fungi incertae sedis</taxon>
        <taxon>Mucoromycota</taxon>
        <taxon>Mortierellomycotina</taxon>
        <taxon>Mortierellomycetes</taxon>
        <taxon>Mortierellales</taxon>
        <taxon>Mortierellaceae</taxon>
        <taxon>Modicella</taxon>
    </lineage>
</organism>
<accession>A0A9P6IUH0</accession>
<dbReference type="Pfam" id="PF00005">
    <property type="entry name" value="ABC_tran"/>
    <property type="match status" value="1"/>
</dbReference>
<dbReference type="GO" id="GO:0016887">
    <property type="term" value="F:ATP hydrolysis activity"/>
    <property type="evidence" value="ECO:0007669"/>
    <property type="project" value="InterPro"/>
</dbReference>
<evidence type="ECO:0000259" key="3">
    <source>
        <dbReference type="Pfam" id="PF00005"/>
    </source>
</evidence>
<dbReference type="InterPro" id="IPR003439">
    <property type="entry name" value="ABC_transporter-like_ATP-bd"/>
</dbReference>
<dbReference type="AlphaFoldDB" id="A0A9P6IUH0"/>
<keyword evidence="2" id="KW-0067">ATP-binding</keyword>
<dbReference type="PANTHER" id="PTHR24223">
    <property type="entry name" value="ATP-BINDING CASSETTE SUB-FAMILY C"/>
    <property type="match status" value="1"/>
</dbReference>
<comment type="caution">
    <text evidence="4">The sequence shown here is derived from an EMBL/GenBank/DDBJ whole genome shotgun (WGS) entry which is preliminary data.</text>
</comment>
<gene>
    <name evidence="4" type="ORF">BGZ65_011231</name>
</gene>
<evidence type="ECO:0000256" key="2">
    <source>
        <dbReference type="ARBA" id="ARBA00022840"/>
    </source>
</evidence>
<dbReference type="GO" id="GO:0005524">
    <property type="term" value="F:ATP binding"/>
    <property type="evidence" value="ECO:0007669"/>
    <property type="project" value="UniProtKB-KW"/>
</dbReference>
<name>A0A9P6IUH0_9FUNG</name>
<dbReference type="GO" id="GO:0016020">
    <property type="term" value="C:membrane"/>
    <property type="evidence" value="ECO:0007669"/>
    <property type="project" value="TreeGrafter"/>
</dbReference>
<keyword evidence="5" id="KW-1185">Reference proteome</keyword>
<dbReference type="OrthoDB" id="6500128at2759"/>
<evidence type="ECO:0000313" key="5">
    <source>
        <dbReference type="Proteomes" id="UP000749646"/>
    </source>
</evidence>
<dbReference type="InterPro" id="IPR050173">
    <property type="entry name" value="ABC_transporter_C-like"/>
</dbReference>
<keyword evidence="1" id="KW-0547">Nucleotide-binding</keyword>
<proteinExistence type="predicted"/>
<protein>
    <recommendedName>
        <fullName evidence="3">ABC transporter domain-containing protein</fullName>
    </recommendedName>
</protein>
<dbReference type="SUPFAM" id="SSF52540">
    <property type="entry name" value="P-loop containing nucleoside triphosphate hydrolases"/>
    <property type="match status" value="1"/>
</dbReference>
<dbReference type="EMBL" id="JAAAHW010008130">
    <property type="protein sequence ID" value="KAF9945056.1"/>
    <property type="molecule type" value="Genomic_DNA"/>
</dbReference>
<evidence type="ECO:0000313" key="4">
    <source>
        <dbReference type="EMBL" id="KAF9945056.1"/>
    </source>
</evidence>